<dbReference type="InterPro" id="IPR035986">
    <property type="entry name" value="PKD_dom_sf"/>
</dbReference>
<dbReference type="InterPro" id="IPR022409">
    <property type="entry name" value="PKD/Chitinase_dom"/>
</dbReference>
<dbReference type="GO" id="GO:0005975">
    <property type="term" value="P:carbohydrate metabolic process"/>
    <property type="evidence" value="ECO:0007669"/>
    <property type="project" value="UniProtKB-ARBA"/>
</dbReference>
<dbReference type="RefSeq" id="WP_152817196.1">
    <property type="nucleotide sequence ID" value="NZ_VJXX01000046.1"/>
</dbReference>
<feature type="non-terminal residue" evidence="2">
    <location>
        <position position="1"/>
    </location>
</feature>
<evidence type="ECO:0000313" key="3">
    <source>
        <dbReference type="Proteomes" id="UP000326464"/>
    </source>
</evidence>
<dbReference type="EMBL" id="VJXX01000046">
    <property type="protein sequence ID" value="MPY12342.1"/>
    <property type="molecule type" value="Genomic_DNA"/>
</dbReference>
<dbReference type="AlphaFoldDB" id="A0A7X1TPY8"/>
<name>A0A7X1TPY8_9MICC</name>
<organism evidence="2 3">
    <name type="scientific">Arthrobacter bussei</name>
    <dbReference type="NCBI Taxonomy" id="2594179"/>
    <lineage>
        <taxon>Bacteria</taxon>
        <taxon>Bacillati</taxon>
        <taxon>Actinomycetota</taxon>
        <taxon>Actinomycetes</taxon>
        <taxon>Micrococcales</taxon>
        <taxon>Micrococcaceae</taxon>
        <taxon>Arthrobacter</taxon>
    </lineage>
</organism>
<dbReference type="Gene3D" id="2.60.40.10">
    <property type="entry name" value="Immunoglobulins"/>
    <property type="match status" value="1"/>
</dbReference>
<feature type="domain" description="PKD" evidence="1">
    <location>
        <begin position="1"/>
        <end position="77"/>
    </location>
</feature>
<proteinExistence type="predicted"/>
<dbReference type="InterPro" id="IPR013783">
    <property type="entry name" value="Ig-like_fold"/>
</dbReference>
<gene>
    <name evidence="2" type="ORF">FNH21_16785</name>
</gene>
<comment type="caution">
    <text evidence="2">The sequence shown here is derived from an EMBL/GenBank/DDBJ whole genome shotgun (WGS) entry which is preliminary data.</text>
</comment>
<dbReference type="InterPro" id="IPR000601">
    <property type="entry name" value="PKD_dom"/>
</dbReference>
<feature type="non-terminal residue" evidence="2">
    <location>
        <position position="85"/>
    </location>
</feature>
<dbReference type="SMART" id="SM00089">
    <property type="entry name" value="PKD"/>
    <property type="match status" value="1"/>
</dbReference>
<evidence type="ECO:0000259" key="1">
    <source>
        <dbReference type="PROSITE" id="PS50093"/>
    </source>
</evidence>
<dbReference type="PROSITE" id="PS50093">
    <property type="entry name" value="PKD"/>
    <property type="match status" value="1"/>
</dbReference>
<evidence type="ECO:0000313" key="2">
    <source>
        <dbReference type="EMBL" id="MPY12342.1"/>
    </source>
</evidence>
<accession>A0A7X1TPY8</accession>
<keyword evidence="3" id="KW-1185">Reference proteome</keyword>
<dbReference type="OrthoDB" id="9772095at2"/>
<protein>
    <submittedName>
        <fullName evidence="2">PKD domain-containing protein</fullName>
    </submittedName>
</protein>
<dbReference type="Proteomes" id="UP000326464">
    <property type="component" value="Unassembled WGS sequence"/>
</dbReference>
<dbReference type="Pfam" id="PF18911">
    <property type="entry name" value="PKD_4"/>
    <property type="match status" value="1"/>
</dbReference>
<sequence>TDLTVAADGSASSDADGTVASYSWNFGDDTPATTGATASHTYAAAGTYSVVLTVTDDKGATNAVTKSVTVTAPPVPNKAPVAAAS</sequence>
<dbReference type="CDD" id="cd00146">
    <property type="entry name" value="PKD"/>
    <property type="match status" value="1"/>
</dbReference>
<reference evidence="3" key="1">
    <citation type="submission" date="2019-07" db="EMBL/GenBank/DDBJ databases">
        <title>Arthrobacter KR32 sp. nov., isolated from mountain cheese made of cows milk.</title>
        <authorList>
            <person name="Flegler A."/>
        </authorList>
    </citation>
    <scope>NUCLEOTIDE SEQUENCE [LARGE SCALE GENOMIC DNA]</scope>
    <source>
        <strain evidence="3">KR32</strain>
    </source>
</reference>
<dbReference type="SUPFAM" id="SSF49299">
    <property type="entry name" value="PKD domain"/>
    <property type="match status" value="1"/>
</dbReference>